<dbReference type="PANTHER" id="PTHR43527:SF1">
    <property type="entry name" value="L-THREONINE KINASE"/>
    <property type="match status" value="1"/>
</dbReference>
<dbReference type="STRING" id="1120990.SAMN03080614_101611"/>
<reference evidence="8" key="1">
    <citation type="submission" date="2016-10" db="EMBL/GenBank/DDBJ databases">
        <authorList>
            <person name="Varghese N."/>
            <person name="Submissions S."/>
        </authorList>
    </citation>
    <scope>NUCLEOTIDE SEQUENCE [LARGE SCALE GENOMIC DNA]</scope>
    <source>
        <strain evidence="8">DSM 13577</strain>
    </source>
</reference>
<dbReference type="Gene3D" id="3.30.230.10">
    <property type="match status" value="1"/>
</dbReference>
<feature type="domain" description="GHMP kinase C-terminal" evidence="6">
    <location>
        <begin position="193"/>
        <end position="266"/>
    </location>
</feature>
<dbReference type="SUPFAM" id="SSF54211">
    <property type="entry name" value="Ribosomal protein S5 domain 2-like"/>
    <property type="match status" value="1"/>
</dbReference>
<dbReference type="PANTHER" id="PTHR43527">
    <property type="entry name" value="4-DIPHOSPHOCYTIDYL-2-C-METHYL-D-ERYTHRITOL KINASE, CHLOROPLASTIC"/>
    <property type="match status" value="1"/>
</dbReference>
<dbReference type="EMBL" id="FOIF01000016">
    <property type="protein sequence ID" value="SES87978.1"/>
    <property type="molecule type" value="Genomic_DNA"/>
</dbReference>
<dbReference type="InterPro" id="IPR014721">
    <property type="entry name" value="Ribsml_uS5_D2-typ_fold_subgr"/>
</dbReference>
<dbReference type="InterPro" id="IPR006204">
    <property type="entry name" value="GHMP_kinase_N_dom"/>
</dbReference>
<keyword evidence="2" id="KW-0547">Nucleotide-binding</keyword>
<evidence type="ECO:0000313" key="8">
    <source>
        <dbReference type="Proteomes" id="UP000243819"/>
    </source>
</evidence>
<dbReference type="GO" id="GO:0016301">
    <property type="term" value="F:kinase activity"/>
    <property type="evidence" value="ECO:0007669"/>
    <property type="project" value="UniProtKB-KW"/>
</dbReference>
<evidence type="ECO:0000259" key="5">
    <source>
        <dbReference type="Pfam" id="PF00288"/>
    </source>
</evidence>
<dbReference type="Pfam" id="PF08544">
    <property type="entry name" value="GHMP_kinases_C"/>
    <property type="match status" value="1"/>
</dbReference>
<keyword evidence="8" id="KW-1185">Reference proteome</keyword>
<keyword evidence="3 7" id="KW-0418">Kinase</keyword>
<dbReference type="InterPro" id="IPR013750">
    <property type="entry name" value="GHMP_kinase_C_dom"/>
</dbReference>
<name>A0A1I0A1Q5_9FIRM</name>
<evidence type="ECO:0000256" key="2">
    <source>
        <dbReference type="ARBA" id="ARBA00022741"/>
    </source>
</evidence>
<evidence type="ECO:0000256" key="4">
    <source>
        <dbReference type="ARBA" id="ARBA00022840"/>
    </source>
</evidence>
<protein>
    <submittedName>
        <fullName evidence="7">L-threonine kinase</fullName>
    </submittedName>
</protein>
<evidence type="ECO:0000313" key="7">
    <source>
        <dbReference type="EMBL" id="SES87978.1"/>
    </source>
</evidence>
<feature type="domain" description="GHMP kinase N-terminal" evidence="5">
    <location>
        <begin position="57"/>
        <end position="124"/>
    </location>
</feature>
<keyword evidence="1" id="KW-0808">Transferase</keyword>
<organism evidence="7 8">
    <name type="scientific">Anaerobranca gottschalkii DSM 13577</name>
    <dbReference type="NCBI Taxonomy" id="1120990"/>
    <lineage>
        <taxon>Bacteria</taxon>
        <taxon>Bacillati</taxon>
        <taxon>Bacillota</taxon>
        <taxon>Clostridia</taxon>
        <taxon>Eubacteriales</taxon>
        <taxon>Proteinivoracaceae</taxon>
        <taxon>Anaerobranca</taxon>
    </lineage>
</organism>
<sequence>MKVIAKVPGSCGELIQGLIGGKELLVSYPVNLYSTVEITLKEKNTTRKLDLTKHLKVYKVFRLFLKKLSLEYLIDKFEINISNQIPVGKGMASSTADLAGVLWGVSTLLNYPITDKELGKILALVDPTDSTIFKDLSLFDPKKGKVVKNLGPVPHFSILVLQGYGTIDTKKLYKNKNNKGRKDLKELIVKLNRALKEGNIQSLGEIATLSALENQKILYKPYLEEVINLVYKYNGYGLNIAHSGTVCGVIYDEKFDKEKFLQELSIKHHQTFEKIYPLQSIDGGVKIKIEREMKKNV</sequence>
<gene>
    <name evidence="7" type="ORF">SAMN03080614_101611</name>
</gene>
<dbReference type="InterPro" id="IPR012363">
    <property type="entry name" value="PduX"/>
</dbReference>
<dbReference type="Proteomes" id="UP000243819">
    <property type="component" value="Unassembled WGS sequence"/>
</dbReference>
<dbReference type="Pfam" id="PF00288">
    <property type="entry name" value="GHMP_kinases_N"/>
    <property type="match status" value="1"/>
</dbReference>
<accession>A0A1I0A1Q5</accession>
<dbReference type="InterPro" id="IPR020568">
    <property type="entry name" value="Ribosomal_Su5_D2-typ_SF"/>
</dbReference>
<dbReference type="GO" id="GO:0005524">
    <property type="term" value="F:ATP binding"/>
    <property type="evidence" value="ECO:0007669"/>
    <property type="project" value="UniProtKB-KW"/>
</dbReference>
<evidence type="ECO:0000256" key="1">
    <source>
        <dbReference type="ARBA" id="ARBA00022679"/>
    </source>
</evidence>
<keyword evidence="4" id="KW-0067">ATP-binding</keyword>
<dbReference type="OrthoDB" id="4548147at2"/>
<evidence type="ECO:0000256" key="3">
    <source>
        <dbReference type="ARBA" id="ARBA00022777"/>
    </source>
</evidence>
<proteinExistence type="predicted"/>
<dbReference type="PIRSF" id="PIRSF033887">
    <property type="entry name" value="PduX"/>
    <property type="match status" value="1"/>
</dbReference>
<dbReference type="AlphaFoldDB" id="A0A1I0A1Q5"/>
<evidence type="ECO:0000259" key="6">
    <source>
        <dbReference type="Pfam" id="PF08544"/>
    </source>
</evidence>
<dbReference type="RefSeq" id="WP_091350124.1">
    <property type="nucleotide sequence ID" value="NZ_FOIF01000016.1"/>
</dbReference>